<feature type="signal peptide" evidence="2">
    <location>
        <begin position="1"/>
        <end position="23"/>
    </location>
</feature>
<dbReference type="PROSITE" id="PS51257">
    <property type="entry name" value="PROKAR_LIPOPROTEIN"/>
    <property type="match status" value="1"/>
</dbReference>
<dbReference type="EMBL" id="JAYGJQ010000002">
    <property type="protein sequence ID" value="MEA9357820.1"/>
    <property type="molecule type" value="Genomic_DNA"/>
</dbReference>
<protein>
    <recommendedName>
        <fullName evidence="5">Lipoprotein</fullName>
    </recommendedName>
</protein>
<evidence type="ECO:0000256" key="1">
    <source>
        <dbReference type="SAM" id="MobiDB-lite"/>
    </source>
</evidence>
<dbReference type="Proteomes" id="UP001302274">
    <property type="component" value="Unassembled WGS sequence"/>
</dbReference>
<dbReference type="RefSeq" id="WP_323577985.1">
    <property type="nucleotide sequence ID" value="NZ_JAYGJQ010000002.1"/>
</dbReference>
<evidence type="ECO:0008006" key="5">
    <source>
        <dbReference type="Google" id="ProtNLM"/>
    </source>
</evidence>
<evidence type="ECO:0000256" key="2">
    <source>
        <dbReference type="SAM" id="SignalP"/>
    </source>
</evidence>
<reference evidence="3 4" key="1">
    <citation type="submission" date="2023-11" db="EMBL/GenBank/DDBJ databases">
        <title>A Novel Polar Bacteriovorax (B. antarcticus) Isolated from the Biocrust in Antarctica.</title>
        <authorList>
            <person name="Mun W."/>
            <person name="Choi S.Y."/>
            <person name="Mitchell R.J."/>
        </authorList>
    </citation>
    <scope>NUCLEOTIDE SEQUENCE [LARGE SCALE GENOMIC DNA]</scope>
    <source>
        <strain evidence="3 4">PP10</strain>
    </source>
</reference>
<feature type="compositionally biased region" description="Basic residues" evidence="1">
    <location>
        <begin position="62"/>
        <end position="72"/>
    </location>
</feature>
<proteinExistence type="predicted"/>
<keyword evidence="2" id="KW-0732">Signal</keyword>
<accession>A0ABU5VXN3</accession>
<sequence>MKKLLGLLMVVLIATSCSSIENATEKYKTPDAPDAGLAPGEKSNYLESSKTETPAPTETKAPAKKKKKAAKK</sequence>
<keyword evidence="4" id="KW-1185">Reference proteome</keyword>
<gene>
    <name evidence="3" type="ORF">SHI21_16435</name>
</gene>
<comment type="caution">
    <text evidence="3">The sequence shown here is derived from an EMBL/GenBank/DDBJ whole genome shotgun (WGS) entry which is preliminary data.</text>
</comment>
<feature type="compositionally biased region" description="Low complexity" evidence="1">
    <location>
        <begin position="51"/>
        <end position="60"/>
    </location>
</feature>
<organism evidence="3 4">
    <name type="scientific">Bacteriovorax antarcticus</name>
    <dbReference type="NCBI Taxonomy" id="3088717"/>
    <lineage>
        <taxon>Bacteria</taxon>
        <taxon>Pseudomonadati</taxon>
        <taxon>Bdellovibrionota</taxon>
        <taxon>Bacteriovoracia</taxon>
        <taxon>Bacteriovoracales</taxon>
        <taxon>Bacteriovoracaceae</taxon>
        <taxon>Bacteriovorax</taxon>
    </lineage>
</organism>
<feature type="chain" id="PRO_5045726183" description="Lipoprotein" evidence="2">
    <location>
        <begin position="24"/>
        <end position="72"/>
    </location>
</feature>
<name>A0ABU5VXN3_9BACT</name>
<feature type="region of interest" description="Disordered" evidence="1">
    <location>
        <begin position="26"/>
        <end position="72"/>
    </location>
</feature>
<evidence type="ECO:0000313" key="3">
    <source>
        <dbReference type="EMBL" id="MEA9357820.1"/>
    </source>
</evidence>
<evidence type="ECO:0000313" key="4">
    <source>
        <dbReference type="Proteomes" id="UP001302274"/>
    </source>
</evidence>